<name>A0A944DEG0_DENI1</name>
<dbReference type="InterPro" id="IPR000700">
    <property type="entry name" value="PAS-assoc_C"/>
</dbReference>
<evidence type="ECO:0000256" key="5">
    <source>
        <dbReference type="ARBA" id="ARBA00022553"/>
    </source>
</evidence>
<dbReference type="Gene3D" id="3.30.565.10">
    <property type="entry name" value="Histidine kinase-like ATPase, C-terminal domain"/>
    <property type="match status" value="1"/>
</dbReference>
<gene>
    <name evidence="29" type="ORF">I8J34_08975</name>
</gene>
<dbReference type="InterPro" id="IPR003661">
    <property type="entry name" value="HisK_dim/P_dom"/>
</dbReference>
<evidence type="ECO:0000256" key="15">
    <source>
        <dbReference type="ARBA" id="ARBA00059827"/>
    </source>
</evidence>
<evidence type="ECO:0000259" key="26">
    <source>
        <dbReference type="PROSITE" id="PS50113"/>
    </source>
</evidence>
<dbReference type="InterPro" id="IPR003594">
    <property type="entry name" value="HATPase_dom"/>
</dbReference>
<dbReference type="SMART" id="SM00388">
    <property type="entry name" value="HisKA"/>
    <property type="match status" value="1"/>
</dbReference>
<dbReference type="FunFam" id="3.30.565.10:FF:000010">
    <property type="entry name" value="Sensor histidine kinase RcsC"/>
    <property type="match status" value="1"/>
</dbReference>
<dbReference type="PROSITE" id="PS50112">
    <property type="entry name" value="PAS"/>
    <property type="match status" value="2"/>
</dbReference>
<keyword evidence="9" id="KW-0418">Kinase</keyword>
<dbReference type="Pfam" id="PF00512">
    <property type="entry name" value="HisKA"/>
    <property type="match status" value="1"/>
</dbReference>
<dbReference type="Pfam" id="PF08447">
    <property type="entry name" value="PAS_3"/>
    <property type="match status" value="1"/>
</dbReference>
<protein>
    <recommendedName>
        <fullName evidence="19">Sensor protein FixL</fullName>
        <ecNumber evidence="3">2.7.13.3</ecNumber>
    </recommendedName>
    <alternativeName>
        <fullName evidence="17">Sensory/regulatory protein RpfC</fullName>
    </alternativeName>
    <alternativeName>
        <fullName evidence="18">Virulence sensor protein BvgS</fullName>
    </alternativeName>
</protein>
<dbReference type="InterPro" id="IPR035965">
    <property type="entry name" value="PAS-like_dom_sf"/>
</dbReference>
<feature type="transmembrane region" description="Helical" evidence="22">
    <location>
        <begin position="60"/>
        <end position="83"/>
    </location>
</feature>
<evidence type="ECO:0000256" key="3">
    <source>
        <dbReference type="ARBA" id="ARBA00012438"/>
    </source>
</evidence>
<evidence type="ECO:0000256" key="14">
    <source>
        <dbReference type="ARBA" id="ARBA00058004"/>
    </source>
</evidence>
<dbReference type="Gene3D" id="3.30.450.20">
    <property type="entry name" value="PAS domain"/>
    <property type="match status" value="2"/>
</dbReference>
<feature type="transmembrane region" description="Helical" evidence="22">
    <location>
        <begin position="95"/>
        <end position="115"/>
    </location>
</feature>
<dbReference type="PANTHER" id="PTHR45339">
    <property type="entry name" value="HYBRID SIGNAL TRANSDUCTION HISTIDINE KINASE J"/>
    <property type="match status" value="1"/>
</dbReference>
<evidence type="ECO:0000313" key="29">
    <source>
        <dbReference type="EMBL" id="MBT0961308.1"/>
    </source>
</evidence>
<dbReference type="PRINTS" id="PR00344">
    <property type="entry name" value="BCTRLSENSOR"/>
</dbReference>
<comment type="caution">
    <text evidence="29">The sequence shown here is derived from an EMBL/GenBank/DDBJ whole genome shotgun (WGS) entry which is preliminary data.</text>
</comment>
<evidence type="ECO:0000259" key="27">
    <source>
        <dbReference type="PROSITE" id="PS50894"/>
    </source>
</evidence>
<dbReference type="InterPro" id="IPR011006">
    <property type="entry name" value="CheY-like_superfamily"/>
</dbReference>
<dbReference type="InterPro" id="IPR004358">
    <property type="entry name" value="Sig_transdc_His_kin-like_C"/>
</dbReference>
<feature type="modified residue" description="Phosphohistidine" evidence="20">
    <location>
        <position position="968"/>
    </location>
</feature>
<dbReference type="SUPFAM" id="SSF52172">
    <property type="entry name" value="CheY-like"/>
    <property type="match status" value="1"/>
</dbReference>
<dbReference type="Pfam" id="PF01627">
    <property type="entry name" value="Hpt"/>
    <property type="match status" value="1"/>
</dbReference>
<proteinExistence type="predicted"/>
<evidence type="ECO:0000256" key="17">
    <source>
        <dbReference type="ARBA" id="ARBA00068150"/>
    </source>
</evidence>
<evidence type="ECO:0000256" key="6">
    <source>
        <dbReference type="ARBA" id="ARBA00022679"/>
    </source>
</evidence>
<dbReference type="SUPFAM" id="SSF55874">
    <property type="entry name" value="ATPase domain of HSP90 chaperone/DNA topoisomerase II/histidine kinase"/>
    <property type="match status" value="1"/>
</dbReference>
<dbReference type="Pfam" id="PF02518">
    <property type="entry name" value="HATPase_c"/>
    <property type="match status" value="1"/>
</dbReference>
<feature type="modified residue" description="4-aspartylphosphate" evidence="21">
    <location>
        <position position="825"/>
    </location>
</feature>
<keyword evidence="7 22" id="KW-0812">Transmembrane</keyword>
<dbReference type="Pfam" id="PF03707">
    <property type="entry name" value="MHYT"/>
    <property type="match status" value="3"/>
</dbReference>
<evidence type="ECO:0000256" key="2">
    <source>
        <dbReference type="ARBA" id="ARBA00004651"/>
    </source>
</evidence>
<evidence type="ECO:0000256" key="7">
    <source>
        <dbReference type="ARBA" id="ARBA00022692"/>
    </source>
</evidence>
<feature type="transmembrane region" description="Helical" evidence="22">
    <location>
        <begin position="231"/>
        <end position="254"/>
    </location>
</feature>
<dbReference type="Pfam" id="PF00989">
    <property type="entry name" value="PAS"/>
    <property type="match status" value="1"/>
</dbReference>
<dbReference type="PANTHER" id="PTHR45339:SF1">
    <property type="entry name" value="HYBRID SIGNAL TRANSDUCTION HISTIDINE KINASE J"/>
    <property type="match status" value="1"/>
</dbReference>
<dbReference type="PROSITE" id="PS50109">
    <property type="entry name" value="HIS_KIN"/>
    <property type="match status" value="1"/>
</dbReference>
<dbReference type="PROSITE" id="PS50110">
    <property type="entry name" value="RESPONSE_REGULATORY"/>
    <property type="match status" value="1"/>
</dbReference>
<evidence type="ECO:0000256" key="21">
    <source>
        <dbReference type="PROSITE-ProRule" id="PRU00169"/>
    </source>
</evidence>
<evidence type="ECO:0000256" key="4">
    <source>
        <dbReference type="ARBA" id="ARBA00022475"/>
    </source>
</evidence>
<sequence>MLDLRQFFALDADPALFLYGSYSPGLVALSVVVAVLAAISALHAAGLARHATSRKQRATLIVTGAVALGGGIWSMHFIGMLAFELCTPVSYSRPITLLSMLPGLGASLVALSLLSRRHLSGPQLIEGGVLIGAGIGTMHYSGMAAMVMAPALRYDPLWFAGSIVVAVTLAVLALWLRFRLRRLQRRLSAWVSIVTGGTVLGLAVAGMHYTGMAAARFVGTAADTANADTDFVAGAVALTTIGLTVLVAVVNGMLRYQQLYHQIESKEARLKAIFDTAVDGMITIDGNGLIHDFNQAAEALFGWTSAEVVDRNISMLMPEPHRSHHDRYLAHYLTTGDARIIGVGREVMAQRRDGSLVPIRLAIGQAAVPGEPLFVAFVTDISQRKAMEQALRDSEEQHRTLLRNIPGLSFRRLLDEGRAMLFMSDAVLGLTGWDAAEFVERGRRFCELVHPDDRPTLRAAIDAATHGGGDYAIEYRLNHRDGRVLWMWESGSVIFDAAGEPAWVDGVVFDLSERHRMEQELRESRDRAELAAASKTAFLANMSHEIRTPMNAIIGFTELLLDTRLDAFQQRHLETVRRSARSLLGLLNDILDTAKLERGAVDIETVDFSLRELVHQVAASLRLTAESKGLALDVSYPPTLGDYFKGDPLRILQVLTNLVGNAIKFTERGGVRIEVGGTPGALRIDVVDTGIGIAPDRIARIFEPFAQADASTSRRFGGTGLGTTIARQLAELMHGRLEVDSEVGVGSRFMLHLPLPAGDAVAAEQEAPIVRLPSMTMLVADDVPQNLELMTLVLGRAGHRLVTAANGDEAFAAFLAGRFDVVLMDVQMPHTDGLEATRRIRAHERLHALAATPIVALTASVLNQDRVAAREAGMDGFASKPLDMSRLMMEIARVTGQALTDTRRHLPASVETDGSTVADWQRGIALWGDADALCRAVRRFLDSFAGSAELLAGLATAGEHEALCQHVHRLRGAAANLCLPAVSTLAMRIESEAAAGRVDALPTLCNALKDALDAVAAELAQHGHRPDAAAATTPAAGGEDIPALARALHDTLTHGEFDDAVLGRLLDSLKAAGRGTVASRIEKAIDEFEFPAAQSALAALYDPTATESPSP</sequence>
<evidence type="ECO:0000259" key="25">
    <source>
        <dbReference type="PROSITE" id="PS50112"/>
    </source>
</evidence>
<dbReference type="InterPro" id="IPR001610">
    <property type="entry name" value="PAC"/>
</dbReference>
<dbReference type="InterPro" id="IPR000014">
    <property type="entry name" value="PAS"/>
</dbReference>
<dbReference type="InterPro" id="IPR013655">
    <property type="entry name" value="PAS_fold_3"/>
</dbReference>
<feature type="domain" description="Response regulatory" evidence="24">
    <location>
        <begin position="776"/>
        <end position="895"/>
    </location>
</feature>
<evidence type="ECO:0000256" key="9">
    <source>
        <dbReference type="ARBA" id="ARBA00022777"/>
    </source>
</evidence>
<dbReference type="CDD" id="cd17546">
    <property type="entry name" value="REC_hyHK_CKI1_RcsC-like"/>
    <property type="match status" value="1"/>
</dbReference>
<dbReference type="InterPro" id="IPR008207">
    <property type="entry name" value="Sig_transdc_His_kin_Hpt_dom"/>
</dbReference>
<feature type="transmembrane region" description="Helical" evidence="22">
    <location>
        <begin position="127"/>
        <end position="151"/>
    </location>
</feature>
<dbReference type="InterPro" id="IPR005330">
    <property type="entry name" value="MHYT_dom"/>
</dbReference>
<keyword evidence="4" id="KW-1003">Cell membrane</keyword>
<keyword evidence="11 22" id="KW-1133">Transmembrane helix</keyword>
<dbReference type="PROSITE" id="PS50894">
    <property type="entry name" value="HPT"/>
    <property type="match status" value="1"/>
</dbReference>
<comment type="catalytic activity">
    <reaction evidence="1">
        <text>ATP + protein L-histidine = ADP + protein N-phospho-L-histidine.</text>
        <dbReference type="EC" id="2.7.13.3"/>
    </reaction>
</comment>
<dbReference type="Gene3D" id="1.10.287.130">
    <property type="match status" value="1"/>
</dbReference>
<dbReference type="InterPro" id="IPR005467">
    <property type="entry name" value="His_kinase_dom"/>
</dbReference>
<evidence type="ECO:0000259" key="28">
    <source>
        <dbReference type="PROSITE" id="PS50924"/>
    </source>
</evidence>
<comment type="function">
    <text evidence="14">Member of the two-component regulatory system BvgS/BvgA. Phosphorylates BvgA via a four-step phosphorelay in response to environmental signals.</text>
</comment>
<dbReference type="NCBIfam" id="TIGR00229">
    <property type="entry name" value="sensory_box"/>
    <property type="match status" value="2"/>
</dbReference>
<dbReference type="FunFam" id="3.30.450.20:FF:000060">
    <property type="entry name" value="Sensor protein FixL"/>
    <property type="match status" value="1"/>
</dbReference>
<evidence type="ECO:0000256" key="19">
    <source>
        <dbReference type="ARBA" id="ARBA00070616"/>
    </source>
</evidence>
<keyword evidence="8" id="KW-0547">Nucleotide-binding</keyword>
<comment type="function">
    <text evidence="15">Putative oxygen sensor; modulates the activity of FixJ, a transcriptional activator of nitrogen fixation fixK gene. FixL probably acts as a kinase that phosphorylates FixJ.</text>
</comment>
<dbReference type="GO" id="GO:0000155">
    <property type="term" value="F:phosphorelay sensor kinase activity"/>
    <property type="evidence" value="ECO:0007669"/>
    <property type="project" value="InterPro"/>
</dbReference>
<dbReference type="AlphaFoldDB" id="A0A944DEG0"/>
<dbReference type="InterPro" id="IPR036097">
    <property type="entry name" value="HisK_dim/P_sf"/>
</dbReference>
<dbReference type="SMART" id="SM00086">
    <property type="entry name" value="PAC"/>
    <property type="match status" value="2"/>
</dbReference>
<dbReference type="FunFam" id="1.10.287.130:FF:000002">
    <property type="entry name" value="Two-component osmosensing histidine kinase"/>
    <property type="match status" value="1"/>
</dbReference>
<dbReference type="Gene3D" id="1.20.120.160">
    <property type="entry name" value="HPT domain"/>
    <property type="match status" value="1"/>
</dbReference>
<evidence type="ECO:0000256" key="8">
    <source>
        <dbReference type="ARBA" id="ARBA00022741"/>
    </source>
</evidence>
<evidence type="ECO:0000256" key="18">
    <source>
        <dbReference type="ARBA" id="ARBA00070152"/>
    </source>
</evidence>
<dbReference type="SMART" id="SM00091">
    <property type="entry name" value="PAS"/>
    <property type="match status" value="2"/>
</dbReference>
<dbReference type="CDD" id="cd00088">
    <property type="entry name" value="HPT"/>
    <property type="match status" value="1"/>
</dbReference>
<dbReference type="InterPro" id="IPR036641">
    <property type="entry name" value="HPT_dom_sf"/>
</dbReference>
<dbReference type="EMBL" id="JAEKFT010000008">
    <property type="protein sequence ID" value="MBT0961308.1"/>
    <property type="molecule type" value="Genomic_DNA"/>
</dbReference>
<feature type="domain" description="PAC" evidence="26">
    <location>
        <begin position="471"/>
        <end position="523"/>
    </location>
</feature>
<dbReference type="SMART" id="SM00448">
    <property type="entry name" value="REC"/>
    <property type="match status" value="1"/>
</dbReference>
<feature type="transmembrane region" description="Helical" evidence="22">
    <location>
        <begin position="26"/>
        <end position="48"/>
    </location>
</feature>
<keyword evidence="5 21" id="KW-0597">Phosphoprotein</keyword>
<evidence type="ECO:0000256" key="16">
    <source>
        <dbReference type="ARBA" id="ARBA00064003"/>
    </source>
</evidence>
<accession>A0A944DEG0</accession>
<comment type="subcellular location">
    <subcellularLocation>
        <location evidence="2">Cell membrane</location>
        <topology evidence="2">Multi-pass membrane protein</topology>
    </subcellularLocation>
</comment>
<feature type="domain" description="PAS" evidence="25">
    <location>
        <begin position="394"/>
        <end position="468"/>
    </location>
</feature>
<dbReference type="InterPro" id="IPR001789">
    <property type="entry name" value="Sig_transdc_resp-reg_receiver"/>
</dbReference>
<evidence type="ECO:0000256" key="1">
    <source>
        <dbReference type="ARBA" id="ARBA00000085"/>
    </source>
</evidence>
<dbReference type="InterPro" id="IPR013767">
    <property type="entry name" value="PAS_fold"/>
</dbReference>
<evidence type="ECO:0000259" key="23">
    <source>
        <dbReference type="PROSITE" id="PS50109"/>
    </source>
</evidence>
<dbReference type="SUPFAM" id="SSF55785">
    <property type="entry name" value="PYP-like sensor domain (PAS domain)"/>
    <property type="match status" value="2"/>
</dbReference>
<dbReference type="SUPFAM" id="SSF47226">
    <property type="entry name" value="Histidine-containing phosphotransfer domain, HPT domain"/>
    <property type="match status" value="1"/>
</dbReference>
<dbReference type="CDD" id="cd00130">
    <property type="entry name" value="PAS"/>
    <property type="match status" value="2"/>
</dbReference>
<feature type="transmembrane region" description="Helical" evidence="22">
    <location>
        <begin position="157"/>
        <end position="176"/>
    </location>
</feature>
<feature type="transmembrane region" description="Helical" evidence="22">
    <location>
        <begin position="188"/>
        <end position="211"/>
    </location>
</feature>
<dbReference type="InterPro" id="IPR036890">
    <property type="entry name" value="HATPase_C_sf"/>
</dbReference>
<keyword evidence="30" id="KW-1185">Reference proteome</keyword>
<evidence type="ECO:0000256" key="12">
    <source>
        <dbReference type="ARBA" id="ARBA00023012"/>
    </source>
</evidence>
<reference evidence="30" key="1">
    <citation type="journal article" date="2022" name="ISME J.">
        <title>Genetic and phylogenetic analysis of dissimilatory iodate-reducing bacteria identifies potential niches across the world's oceans.</title>
        <authorList>
            <person name="Reyes-Umana V."/>
            <person name="Henning Z."/>
            <person name="Lee K."/>
            <person name="Barnum T.P."/>
            <person name="Coates J.D."/>
        </authorList>
    </citation>
    <scope>NUCLEOTIDE SEQUENCE [LARGE SCALE GENOMIC DNA]</scope>
    <source>
        <strain evidence="30">IR12</strain>
    </source>
</reference>
<dbReference type="CDD" id="cd16922">
    <property type="entry name" value="HATPase_EvgS-ArcB-TorS-like"/>
    <property type="match status" value="1"/>
</dbReference>
<comment type="subunit">
    <text evidence="16">At low DSF concentrations, interacts with RpfF.</text>
</comment>
<keyword evidence="13 22" id="KW-0472">Membrane</keyword>
<dbReference type="GO" id="GO:0005524">
    <property type="term" value="F:ATP binding"/>
    <property type="evidence" value="ECO:0007669"/>
    <property type="project" value="UniProtKB-KW"/>
</dbReference>
<feature type="domain" description="Histidine kinase" evidence="23">
    <location>
        <begin position="541"/>
        <end position="757"/>
    </location>
</feature>
<dbReference type="SMART" id="SM00387">
    <property type="entry name" value="HATPase_c"/>
    <property type="match status" value="1"/>
</dbReference>
<dbReference type="Pfam" id="PF00072">
    <property type="entry name" value="Response_reg"/>
    <property type="match status" value="1"/>
</dbReference>
<dbReference type="PROSITE" id="PS50924">
    <property type="entry name" value="MHYT"/>
    <property type="match status" value="1"/>
</dbReference>
<evidence type="ECO:0000256" key="11">
    <source>
        <dbReference type="ARBA" id="ARBA00022989"/>
    </source>
</evidence>
<dbReference type="Gene3D" id="3.40.50.2300">
    <property type="match status" value="1"/>
</dbReference>
<dbReference type="EC" id="2.7.13.3" evidence="3"/>
<dbReference type="PROSITE" id="PS50113">
    <property type="entry name" value="PAC"/>
    <property type="match status" value="1"/>
</dbReference>
<organism evidence="29 30">
    <name type="scientific">Denitromonas iodatirespirans</name>
    <dbReference type="NCBI Taxonomy" id="2795389"/>
    <lineage>
        <taxon>Bacteria</taxon>
        <taxon>Pseudomonadati</taxon>
        <taxon>Pseudomonadota</taxon>
        <taxon>Betaproteobacteria</taxon>
        <taxon>Rhodocyclales</taxon>
        <taxon>Zoogloeaceae</taxon>
        <taxon>Denitromonas</taxon>
    </lineage>
</organism>
<keyword evidence="12" id="KW-0902">Two-component regulatory system</keyword>
<evidence type="ECO:0000259" key="24">
    <source>
        <dbReference type="PROSITE" id="PS50110"/>
    </source>
</evidence>
<dbReference type="GO" id="GO:0006355">
    <property type="term" value="P:regulation of DNA-templated transcription"/>
    <property type="evidence" value="ECO:0007669"/>
    <property type="project" value="InterPro"/>
</dbReference>
<evidence type="ECO:0000313" key="30">
    <source>
        <dbReference type="Proteomes" id="UP000694660"/>
    </source>
</evidence>
<dbReference type="Proteomes" id="UP000694660">
    <property type="component" value="Unassembled WGS sequence"/>
</dbReference>
<keyword evidence="10" id="KW-0067">ATP-binding</keyword>
<feature type="domain" description="PAS" evidence="25">
    <location>
        <begin position="266"/>
        <end position="336"/>
    </location>
</feature>
<evidence type="ECO:0000256" key="22">
    <source>
        <dbReference type="PROSITE-ProRule" id="PRU00244"/>
    </source>
</evidence>
<feature type="domain" description="MHYT" evidence="28">
    <location>
        <begin position="22"/>
        <end position="218"/>
    </location>
</feature>
<feature type="domain" description="HPt" evidence="27">
    <location>
        <begin position="929"/>
        <end position="1022"/>
    </location>
</feature>
<evidence type="ECO:0000256" key="10">
    <source>
        <dbReference type="ARBA" id="ARBA00022840"/>
    </source>
</evidence>
<evidence type="ECO:0000256" key="20">
    <source>
        <dbReference type="PROSITE-ProRule" id="PRU00110"/>
    </source>
</evidence>
<evidence type="ECO:0000256" key="13">
    <source>
        <dbReference type="ARBA" id="ARBA00023136"/>
    </source>
</evidence>
<dbReference type="GO" id="GO:0005886">
    <property type="term" value="C:plasma membrane"/>
    <property type="evidence" value="ECO:0007669"/>
    <property type="project" value="UniProtKB-SubCell"/>
</dbReference>
<dbReference type="SUPFAM" id="SSF47384">
    <property type="entry name" value="Homodimeric domain of signal transducing histidine kinase"/>
    <property type="match status" value="1"/>
</dbReference>
<dbReference type="RefSeq" id="WP_214361068.1">
    <property type="nucleotide sequence ID" value="NZ_JAEKFT010000008.1"/>
</dbReference>
<dbReference type="CDD" id="cd00082">
    <property type="entry name" value="HisKA"/>
    <property type="match status" value="1"/>
</dbReference>
<keyword evidence="6" id="KW-0808">Transferase</keyword>